<keyword evidence="3" id="KW-1185">Reference proteome</keyword>
<keyword evidence="1" id="KW-0732">Signal</keyword>
<dbReference type="Proteomes" id="UP000028073">
    <property type="component" value="Unassembled WGS sequence"/>
</dbReference>
<feature type="chain" id="PRO_5001760920" evidence="1">
    <location>
        <begin position="23"/>
        <end position="531"/>
    </location>
</feature>
<protein>
    <submittedName>
        <fullName evidence="2">Uncharacterized protein</fullName>
    </submittedName>
</protein>
<accession>A0A081NKU5</accession>
<sequence>MHYFRNLLLSLILALISLSAVSEMVTIDYIYDNQTKPYKLLEIDSDRYKKLNQTLNQFLKSACVTNTEECANSSELPAYREDFLKPDQLFISLRNPANRLFYYTKLLPLLFPEKTSDPMAAAYFSKAFQGHVEACEDIVQEVGRKHFKDWVIAVSDVRKYLPLLARLGQNLVRLYDHTHFTPLFLSNTHELTYLYPVYAVSSEERDSTSIISTAFSDWMNDLNITSPRYVRLPVETEAETKESGVSLSLEQRKSTPNISRDITEQLIYVIHRSVFRDWHRYPLPVFVGHIEPEIADVYASSGGFFDYDILGGQFVHGYFSHVLQLAQLKQHNFPQQALPHFNHRCWGRMFEKKNATLWHSAARFTLSEEQSIVFYNPVLGSSPDTLQELLSQHFFSDMINSAIAESNPDLINYLFSLLNVSSIKELVQIKNALIAIENSINQHNYNSWHQASDSLRATQAGNEFINENKLYIDEKKLVSNFNNKMMLAPRDSFLEELDLSKYEILYLNPSNTSFIYQLWHWPKEWDTVEFK</sequence>
<dbReference type="AlphaFoldDB" id="A0A081NKU5"/>
<evidence type="ECO:0000256" key="1">
    <source>
        <dbReference type="SAM" id="SignalP"/>
    </source>
</evidence>
<dbReference type="EMBL" id="JOKH01000001">
    <property type="protein sequence ID" value="KEQ19068.1"/>
    <property type="molecule type" value="Genomic_DNA"/>
</dbReference>
<comment type="caution">
    <text evidence="2">The sequence shown here is derived from an EMBL/GenBank/DDBJ whole genome shotgun (WGS) entry which is preliminary data.</text>
</comment>
<gene>
    <name evidence="2" type="ORF">GZ78_03310</name>
</gene>
<proteinExistence type="predicted"/>
<feature type="signal peptide" evidence="1">
    <location>
        <begin position="1"/>
        <end position="22"/>
    </location>
</feature>
<organism evidence="2 3">
    <name type="scientific">Endozoicomonas numazuensis</name>
    <dbReference type="NCBI Taxonomy" id="1137799"/>
    <lineage>
        <taxon>Bacteria</taxon>
        <taxon>Pseudomonadati</taxon>
        <taxon>Pseudomonadota</taxon>
        <taxon>Gammaproteobacteria</taxon>
        <taxon>Oceanospirillales</taxon>
        <taxon>Endozoicomonadaceae</taxon>
        <taxon>Endozoicomonas</taxon>
    </lineage>
</organism>
<evidence type="ECO:0000313" key="3">
    <source>
        <dbReference type="Proteomes" id="UP000028073"/>
    </source>
</evidence>
<reference evidence="2 3" key="1">
    <citation type="submission" date="2014-06" db="EMBL/GenBank/DDBJ databases">
        <title>Whole Genome Sequences of Three Symbiotic Endozoicomonas Bacteria.</title>
        <authorList>
            <person name="Neave M.J."/>
            <person name="Apprill A."/>
            <person name="Voolstra C.R."/>
        </authorList>
    </citation>
    <scope>NUCLEOTIDE SEQUENCE [LARGE SCALE GENOMIC DNA]</scope>
    <source>
        <strain evidence="2 3">DSM 25634</strain>
    </source>
</reference>
<evidence type="ECO:0000313" key="2">
    <source>
        <dbReference type="EMBL" id="KEQ19068.1"/>
    </source>
</evidence>
<name>A0A081NKU5_9GAMM</name>